<evidence type="ECO:0000256" key="4">
    <source>
        <dbReference type="ARBA" id="ARBA00023163"/>
    </source>
</evidence>
<organism evidence="6 7">
    <name type="scientific">Nocardioides aquaticus</name>
    <dbReference type="NCBI Taxonomy" id="160826"/>
    <lineage>
        <taxon>Bacteria</taxon>
        <taxon>Bacillati</taxon>
        <taxon>Actinomycetota</taxon>
        <taxon>Actinomycetes</taxon>
        <taxon>Propionibacteriales</taxon>
        <taxon>Nocardioidaceae</taxon>
        <taxon>Nocardioides</taxon>
    </lineage>
</organism>
<dbReference type="Proteomes" id="UP000679307">
    <property type="component" value="Chromosome"/>
</dbReference>
<name>A0ABX8EFW0_9ACTN</name>
<keyword evidence="2" id="KW-0805">Transcription regulation</keyword>
<dbReference type="Pfam" id="PF03466">
    <property type="entry name" value="LysR_substrate"/>
    <property type="match status" value="1"/>
</dbReference>
<dbReference type="EMBL" id="CP075371">
    <property type="protein sequence ID" value="QVT79407.1"/>
    <property type="molecule type" value="Genomic_DNA"/>
</dbReference>
<dbReference type="InterPro" id="IPR000847">
    <property type="entry name" value="LysR_HTH_N"/>
</dbReference>
<gene>
    <name evidence="6" type="ORF">ENKNEFLB_01788</name>
</gene>
<evidence type="ECO:0000313" key="7">
    <source>
        <dbReference type="Proteomes" id="UP000679307"/>
    </source>
</evidence>
<sequence>MTTDLSRVPDLAALRLLVDAARLGSIGAAARASGVSQQSASERLRGVETQTGLRLLRRGSRGSEPTDEGRVVVEWAGRLLDLAEEIDHAIGGLRSDRDRDLAVWSSMTIAESLLPRWLVQLRQRQEAEARRPTVVSLTATNSTHVVEAVRSGEAHLGFVEGLSAPSGLPSVPVAADELVLVTVAGSALARRRTPLSPEDVAGLRTTGREAGSGTREVVEAALAAHGLAPAAGQVELTTAAAVREAVAAGGAPAFLSRRVARRELDAGQLVEVAVEGLDLRRTFRAVWTGPARPPAGPVRELVAVARTRARAQVAPGAAGSAP</sequence>
<evidence type="ECO:0000256" key="1">
    <source>
        <dbReference type="ARBA" id="ARBA00009437"/>
    </source>
</evidence>
<comment type="similarity">
    <text evidence="1">Belongs to the LysR transcriptional regulatory family.</text>
</comment>
<evidence type="ECO:0000313" key="6">
    <source>
        <dbReference type="EMBL" id="QVT79407.1"/>
    </source>
</evidence>
<dbReference type="InterPro" id="IPR005119">
    <property type="entry name" value="LysR_subst-bd"/>
</dbReference>
<keyword evidence="7" id="KW-1185">Reference proteome</keyword>
<keyword evidence="3" id="KW-0238">DNA-binding</keyword>
<dbReference type="PROSITE" id="PS50931">
    <property type="entry name" value="HTH_LYSR"/>
    <property type="match status" value="1"/>
</dbReference>
<reference evidence="6 7" key="1">
    <citation type="submission" date="2021-05" db="EMBL/GenBank/DDBJ databases">
        <title>Complete genome of Nocardioides aquaticus KCTC 9944T isolated from meromictic and hypersaline Ekho Lake, Antarctica.</title>
        <authorList>
            <person name="Hwang K."/>
            <person name="Kim K.M."/>
            <person name="Choe H."/>
        </authorList>
    </citation>
    <scope>NUCLEOTIDE SEQUENCE [LARGE SCALE GENOMIC DNA]</scope>
    <source>
        <strain evidence="6 7">KCTC 9944</strain>
    </source>
</reference>
<evidence type="ECO:0000256" key="3">
    <source>
        <dbReference type="ARBA" id="ARBA00023125"/>
    </source>
</evidence>
<evidence type="ECO:0000259" key="5">
    <source>
        <dbReference type="PROSITE" id="PS50931"/>
    </source>
</evidence>
<evidence type="ECO:0000256" key="2">
    <source>
        <dbReference type="ARBA" id="ARBA00023015"/>
    </source>
</evidence>
<proteinExistence type="inferred from homology"/>
<accession>A0ABX8EFW0</accession>
<protein>
    <submittedName>
        <fullName evidence="6">HTH-type transcriptional regulator</fullName>
    </submittedName>
</protein>
<feature type="domain" description="HTH lysR-type" evidence="5">
    <location>
        <begin position="9"/>
        <end position="66"/>
    </location>
</feature>
<dbReference type="RefSeq" id="WP_246535921.1">
    <property type="nucleotide sequence ID" value="NZ_CP075371.1"/>
</dbReference>
<dbReference type="Pfam" id="PF00126">
    <property type="entry name" value="HTH_1"/>
    <property type="match status" value="1"/>
</dbReference>
<keyword evidence="4" id="KW-0804">Transcription</keyword>
<dbReference type="PANTHER" id="PTHR30126">
    <property type="entry name" value="HTH-TYPE TRANSCRIPTIONAL REGULATOR"/>
    <property type="match status" value="1"/>
</dbReference>
<dbReference type="PANTHER" id="PTHR30126:SF39">
    <property type="entry name" value="HTH-TYPE TRANSCRIPTIONAL REGULATOR CYSL"/>
    <property type="match status" value="1"/>
</dbReference>